<reference evidence="18 19" key="1">
    <citation type="submission" date="2022-03" db="EMBL/GenBank/DDBJ databases">
        <authorList>
            <person name="Macdonald S."/>
            <person name="Ahmed S."/>
            <person name="Newling K."/>
        </authorList>
    </citation>
    <scope>NUCLEOTIDE SEQUENCE [LARGE SCALE GENOMIC DNA]</scope>
</reference>
<feature type="transmembrane region" description="Helical" evidence="16">
    <location>
        <begin position="492"/>
        <end position="518"/>
    </location>
</feature>
<dbReference type="InterPro" id="IPR002048">
    <property type="entry name" value="EF_hand_dom"/>
</dbReference>
<feature type="transmembrane region" description="Helical" evidence="16">
    <location>
        <begin position="345"/>
        <end position="363"/>
    </location>
</feature>
<evidence type="ECO:0000256" key="9">
    <source>
        <dbReference type="ARBA" id="ARBA00022837"/>
    </source>
</evidence>
<keyword evidence="9" id="KW-0106">Calcium</keyword>
<dbReference type="Gene3D" id="1.10.287.70">
    <property type="match status" value="1"/>
</dbReference>
<keyword evidence="12" id="KW-0406">Ion transport</keyword>
<keyword evidence="11 16" id="KW-1133">Transmembrane helix</keyword>
<evidence type="ECO:0000256" key="3">
    <source>
        <dbReference type="ARBA" id="ARBA00011738"/>
    </source>
</evidence>
<evidence type="ECO:0000256" key="5">
    <source>
        <dbReference type="ARBA" id="ARBA00022568"/>
    </source>
</evidence>
<evidence type="ECO:0000256" key="12">
    <source>
        <dbReference type="ARBA" id="ARBA00023065"/>
    </source>
</evidence>
<dbReference type="FunFam" id="1.20.120.350:FF:000055">
    <property type="entry name" value="Two pore calcium channel protein 1"/>
    <property type="match status" value="1"/>
</dbReference>
<dbReference type="SUPFAM" id="SSF47473">
    <property type="entry name" value="EF-hand"/>
    <property type="match status" value="1"/>
</dbReference>
<name>A0ABC8K0R2_ERUVS</name>
<dbReference type="AlphaFoldDB" id="A0ABC8K0R2"/>
<dbReference type="InterPro" id="IPR005821">
    <property type="entry name" value="Ion_trans_dom"/>
</dbReference>
<keyword evidence="7 16" id="KW-0812">Transmembrane</keyword>
<evidence type="ECO:0000256" key="6">
    <source>
        <dbReference type="ARBA" id="ARBA00022673"/>
    </source>
</evidence>
<feature type="region of interest" description="Disordered" evidence="15">
    <location>
        <begin position="532"/>
        <end position="557"/>
    </location>
</feature>
<accession>A0ABC8K0R2</accession>
<keyword evidence="5" id="KW-0109">Calcium transport</keyword>
<keyword evidence="4" id="KW-0813">Transport</keyword>
<evidence type="ECO:0000259" key="17">
    <source>
        <dbReference type="PROSITE" id="PS50222"/>
    </source>
</evidence>
<feature type="transmembrane region" description="Helical" evidence="16">
    <location>
        <begin position="121"/>
        <end position="140"/>
    </location>
</feature>
<protein>
    <recommendedName>
        <fullName evidence="17">EF-hand domain-containing protein</fullName>
    </recommendedName>
</protein>
<dbReference type="GO" id="GO:0005262">
    <property type="term" value="F:calcium channel activity"/>
    <property type="evidence" value="ECO:0007669"/>
    <property type="project" value="UniProtKB-KW"/>
</dbReference>
<dbReference type="PROSITE" id="PS50222">
    <property type="entry name" value="EF_HAND_2"/>
    <property type="match status" value="1"/>
</dbReference>
<proteinExistence type="inferred from homology"/>
<feature type="compositionally biased region" description="Basic and acidic residues" evidence="15">
    <location>
        <begin position="532"/>
        <end position="541"/>
    </location>
</feature>
<feature type="transmembrane region" description="Helical" evidence="16">
    <location>
        <begin position="404"/>
        <end position="433"/>
    </location>
</feature>
<evidence type="ECO:0000256" key="15">
    <source>
        <dbReference type="SAM" id="MobiDB-lite"/>
    </source>
</evidence>
<comment type="subcellular location">
    <subcellularLocation>
        <location evidence="1">Membrane</location>
        <topology evidence="1">Multi-pass membrane protein</topology>
    </subcellularLocation>
</comment>
<evidence type="ECO:0000256" key="4">
    <source>
        <dbReference type="ARBA" id="ARBA00022448"/>
    </source>
</evidence>
<dbReference type="GO" id="GO:0019722">
    <property type="term" value="P:calcium-mediated signaling"/>
    <property type="evidence" value="ECO:0007669"/>
    <property type="project" value="UniProtKB-ARBA"/>
</dbReference>
<dbReference type="Pfam" id="PF00520">
    <property type="entry name" value="Ion_trans"/>
    <property type="match status" value="1"/>
</dbReference>
<evidence type="ECO:0000256" key="2">
    <source>
        <dbReference type="ARBA" id="ARBA00009286"/>
    </source>
</evidence>
<evidence type="ECO:0000313" key="18">
    <source>
        <dbReference type="EMBL" id="CAH8350429.1"/>
    </source>
</evidence>
<feature type="transmembrane region" description="Helical" evidence="16">
    <location>
        <begin position="278"/>
        <end position="295"/>
    </location>
</feature>
<sequence>MEDPLIGRESRRGGTDRIVRRSEAITHGSTFQIAAALVDLAEDGIGLPEQILDQSSFGEAAKYYFIFTRLDIIWSLNYFALILLNFFEQPLWCENKPTPSCKDRDYYYLGELPYLTNAESIIFEVLTLLILLVHTFFPISYEGSRIFWTSRLNLVKVACVVVLIVDVLSRPIRESYHIHPQHKRTGEINKEQCIKLFEQLTNYRTLPKISKEEFGLIFDELDDTRDFKINKDEFADLCQAIALRFQKEEVPSLFENFPHIYHSALSQQLRAFVRSPNFGYTISFILVLNFIAVVVETTLDIEESSAQKPWQVAEFVFGWIYVMEMALKIYSYGFENYWRDGQNRFDFLVTWVIVIGETATFITPDENTFFSNGEWIRYLLLARMLRLIRLLMHVQQYRAFIATFITLIPSLMPYLGTIFCVLCIYCSIGVQVFGGLVNAGNKKLFETELAEDDYLLFNFNDYPNGMVTLFNLLVMGNWQVWMESYKDLTGTWWSITYFVSFYIITVLLLLNLIVAFVLEAFFTELDLEEEEKCQGQDSQERRNRRRSAGSKSRSQRVDTLLHHMLGDELSKPECSTTDT</sequence>
<evidence type="ECO:0000256" key="13">
    <source>
        <dbReference type="ARBA" id="ARBA00023136"/>
    </source>
</evidence>
<dbReference type="SUPFAM" id="SSF81324">
    <property type="entry name" value="Voltage-gated potassium channels"/>
    <property type="match status" value="1"/>
</dbReference>
<keyword evidence="8" id="KW-0677">Repeat</keyword>
<dbReference type="Proteomes" id="UP001642260">
    <property type="component" value="Unassembled WGS sequence"/>
</dbReference>
<keyword evidence="14" id="KW-0407">Ion channel</keyword>
<dbReference type="InterPro" id="IPR044581">
    <property type="entry name" value="TPC1_plant"/>
</dbReference>
<feature type="transmembrane region" description="Helical" evidence="16">
    <location>
        <begin position="315"/>
        <end position="333"/>
    </location>
</feature>
<comment type="caution">
    <text evidence="18">The sequence shown here is derived from an EMBL/GenBank/DDBJ whole genome shotgun (WGS) entry which is preliminary data.</text>
</comment>
<gene>
    <name evidence="18" type="ORF">ERUC_LOCUS18004</name>
</gene>
<evidence type="ECO:0000256" key="16">
    <source>
        <dbReference type="SAM" id="Phobius"/>
    </source>
</evidence>
<dbReference type="PANTHER" id="PTHR46988">
    <property type="entry name" value="TWO PORE CALCIUM CHANNEL PROTEIN 1"/>
    <property type="match status" value="1"/>
</dbReference>
<evidence type="ECO:0000256" key="14">
    <source>
        <dbReference type="ARBA" id="ARBA00023303"/>
    </source>
</evidence>
<feature type="transmembrane region" description="Helical" evidence="16">
    <location>
        <begin position="63"/>
        <end position="87"/>
    </location>
</feature>
<dbReference type="Gene3D" id="1.20.120.350">
    <property type="entry name" value="Voltage-gated potassium channels. Chain C"/>
    <property type="match status" value="1"/>
</dbReference>
<keyword evidence="10" id="KW-0851">Voltage-gated channel</keyword>
<dbReference type="InterPro" id="IPR027359">
    <property type="entry name" value="Volt_channel_dom_sf"/>
</dbReference>
<keyword evidence="13 16" id="KW-0472">Membrane</keyword>
<organism evidence="18 19">
    <name type="scientific">Eruca vesicaria subsp. sativa</name>
    <name type="common">Garden rocket</name>
    <name type="synonym">Eruca sativa</name>
    <dbReference type="NCBI Taxonomy" id="29727"/>
    <lineage>
        <taxon>Eukaryota</taxon>
        <taxon>Viridiplantae</taxon>
        <taxon>Streptophyta</taxon>
        <taxon>Embryophyta</taxon>
        <taxon>Tracheophyta</taxon>
        <taxon>Spermatophyta</taxon>
        <taxon>Magnoliopsida</taxon>
        <taxon>eudicotyledons</taxon>
        <taxon>Gunneridae</taxon>
        <taxon>Pentapetalae</taxon>
        <taxon>rosids</taxon>
        <taxon>malvids</taxon>
        <taxon>Brassicales</taxon>
        <taxon>Brassicaceae</taxon>
        <taxon>Brassiceae</taxon>
        <taxon>Eruca</taxon>
    </lineage>
</organism>
<dbReference type="FunFam" id="1.10.287.70:FF:000129">
    <property type="entry name" value="Two pore calcium channel protein 1"/>
    <property type="match status" value="1"/>
</dbReference>
<evidence type="ECO:0000256" key="1">
    <source>
        <dbReference type="ARBA" id="ARBA00004141"/>
    </source>
</evidence>
<dbReference type="InterPro" id="IPR011992">
    <property type="entry name" value="EF-hand-dom_pair"/>
</dbReference>
<evidence type="ECO:0000256" key="10">
    <source>
        <dbReference type="ARBA" id="ARBA00022882"/>
    </source>
</evidence>
<evidence type="ECO:0000256" key="11">
    <source>
        <dbReference type="ARBA" id="ARBA00022989"/>
    </source>
</evidence>
<evidence type="ECO:0000313" key="19">
    <source>
        <dbReference type="Proteomes" id="UP001642260"/>
    </source>
</evidence>
<dbReference type="PANTHER" id="PTHR46988:SF3">
    <property type="entry name" value="EF-HAND DOMAIN-CONTAINING PROTEIN"/>
    <property type="match status" value="1"/>
</dbReference>
<comment type="similarity">
    <text evidence="2">Belongs to the calcium channel alpha-1 subunit (TC 1.A.1.11) family. Two pore calcium channel subfamily.</text>
</comment>
<evidence type="ECO:0000256" key="8">
    <source>
        <dbReference type="ARBA" id="ARBA00022737"/>
    </source>
</evidence>
<evidence type="ECO:0000256" key="7">
    <source>
        <dbReference type="ARBA" id="ARBA00022692"/>
    </source>
</evidence>
<dbReference type="EMBL" id="CAKOAT010166378">
    <property type="protein sequence ID" value="CAH8350429.1"/>
    <property type="molecule type" value="Genomic_DNA"/>
</dbReference>
<dbReference type="GO" id="GO:0034702">
    <property type="term" value="C:monoatomic ion channel complex"/>
    <property type="evidence" value="ECO:0007669"/>
    <property type="project" value="UniProtKB-KW"/>
</dbReference>
<comment type="subunit">
    <text evidence="3">Homodimer.</text>
</comment>
<feature type="domain" description="EF-hand" evidence="17">
    <location>
        <begin position="209"/>
        <end position="244"/>
    </location>
</feature>
<keyword evidence="19" id="KW-1185">Reference proteome</keyword>
<keyword evidence="6" id="KW-0107">Calcium channel</keyword>
<dbReference type="Gene3D" id="1.10.238.10">
    <property type="entry name" value="EF-hand"/>
    <property type="match status" value="1"/>
</dbReference>